<dbReference type="InterPro" id="IPR016181">
    <property type="entry name" value="Acyl_CoA_acyltransferase"/>
</dbReference>
<dbReference type="Gene3D" id="3.40.630.30">
    <property type="match status" value="1"/>
</dbReference>
<organism evidence="3 4">
    <name type="scientific">Amycolatopsis marina</name>
    <dbReference type="NCBI Taxonomy" id="490629"/>
    <lineage>
        <taxon>Bacteria</taxon>
        <taxon>Bacillati</taxon>
        <taxon>Actinomycetota</taxon>
        <taxon>Actinomycetes</taxon>
        <taxon>Pseudonocardiales</taxon>
        <taxon>Pseudonocardiaceae</taxon>
        <taxon>Amycolatopsis</taxon>
    </lineage>
</organism>
<proteinExistence type="predicted"/>
<keyword evidence="1 3" id="KW-0808">Transferase</keyword>
<dbReference type="PANTHER" id="PTHR13947:SF37">
    <property type="entry name" value="LD18367P"/>
    <property type="match status" value="1"/>
</dbReference>
<gene>
    <name evidence="3" type="ORF">SAMN05216266_10585</name>
</gene>
<dbReference type="CDD" id="cd04301">
    <property type="entry name" value="NAT_SF"/>
    <property type="match status" value="1"/>
</dbReference>
<dbReference type="SUPFAM" id="SSF55729">
    <property type="entry name" value="Acyl-CoA N-acyltransferases (Nat)"/>
    <property type="match status" value="1"/>
</dbReference>
<evidence type="ECO:0000259" key="2">
    <source>
        <dbReference type="PROSITE" id="PS51186"/>
    </source>
</evidence>
<dbReference type="PROSITE" id="PS51186">
    <property type="entry name" value="GNAT"/>
    <property type="match status" value="1"/>
</dbReference>
<dbReference type="STRING" id="490629.SAMN05216266_10585"/>
<dbReference type="AlphaFoldDB" id="A0A1I0YHH1"/>
<sequence>MGDIRIRAARAGEWAEIGELTLAAYQADGFVGAEEEDGYGAQLRDAARRAEHAELLVAVGADDRIVGSVAVVLPGTRFAEISREGEVEFRMLAVAPSARGRGVGALLAQAVIERGLEHGASRIVLCSLDLMHTAHRLYERLGFRRLPERDWEPAPGVRLLTFGLDLAA</sequence>
<dbReference type="InterPro" id="IPR050769">
    <property type="entry name" value="NAT_camello-type"/>
</dbReference>
<dbReference type="InterPro" id="IPR000182">
    <property type="entry name" value="GNAT_dom"/>
</dbReference>
<dbReference type="OrthoDB" id="273614at2"/>
<dbReference type="EMBL" id="FOKG01000005">
    <property type="protein sequence ID" value="SFB12819.1"/>
    <property type="molecule type" value="Genomic_DNA"/>
</dbReference>
<dbReference type="PANTHER" id="PTHR13947">
    <property type="entry name" value="GNAT FAMILY N-ACETYLTRANSFERASE"/>
    <property type="match status" value="1"/>
</dbReference>
<dbReference type="Pfam" id="PF00583">
    <property type="entry name" value="Acetyltransf_1"/>
    <property type="match status" value="1"/>
</dbReference>
<keyword evidence="4" id="KW-1185">Reference proteome</keyword>
<dbReference type="GO" id="GO:0008080">
    <property type="term" value="F:N-acetyltransferase activity"/>
    <property type="evidence" value="ECO:0007669"/>
    <property type="project" value="InterPro"/>
</dbReference>
<evidence type="ECO:0000256" key="1">
    <source>
        <dbReference type="ARBA" id="ARBA00022679"/>
    </source>
</evidence>
<dbReference type="Proteomes" id="UP000243799">
    <property type="component" value="Unassembled WGS sequence"/>
</dbReference>
<accession>A0A1I0YHH1</accession>
<dbReference type="RefSeq" id="WP_091672300.1">
    <property type="nucleotide sequence ID" value="NZ_FOKG01000005.1"/>
</dbReference>
<evidence type="ECO:0000313" key="3">
    <source>
        <dbReference type="EMBL" id="SFB12819.1"/>
    </source>
</evidence>
<name>A0A1I0YHH1_9PSEU</name>
<evidence type="ECO:0000313" key="4">
    <source>
        <dbReference type="Proteomes" id="UP000243799"/>
    </source>
</evidence>
<reference evidence="4" key="1">
    <citation type="submission" date="2016-10" db="EMBL/GenBank/DDBJ databases">
        <authorList>
            <person name="Varghese N."/>
            <person name="Submissions S."/>
        </authorList>
    </citation>
    <scope>NUCLEOTIDE SEQUENCE [LARGE SCALE GENOMIC DNA]</scope>
    <source>
        <strain evidence="4">CGMCC 4.3568</strain>
    </source>
</reference>
<feature type="domain" description="N-acetyltransferase" evidence="2">
    <location>
        <begin position="4"/>
        <end position="165"/>
    </location>
</feature>
<protein>
    <submittedName>
        <fullName evidence="3">Predicted N-acetyltransferase YhbS</fullName>
    </submittedName>
</protein>